<keyword evidence="1" id="KW-0472">Membrane</keyword>
<keyword evidence="3" id="KW-1185">Reference proteome</keyword>
<comment type="caution">
    <text evidence="2">The sequence shown here is derived from an EMBL/GenBank/DDBJ whole genome shotgun (WGS) entry which is preliminary data.</text>
</comment>
<evidence type="ECO:0000313" key="3">
    <source>
        <dbReference type="Proteomes" id="UP001589818"/>
    </source>
</evidence>
<gene>
    <name evidence="2" type="ORF">ACFFJ8_36235</name>
</gene>
<dbReference type="EMBL" id="JBHLVF010000065">
    <property type="protein sequence ID" value="MFC0396781.1"/>
    <property type="molecule type" value="Genomic_DNA"/>
</dbReference>
<dbReference type="RefSeq" id="WP_256555727.1">
    <property type="nucleotide sequence ID" value="NZ_JANHOF010000068.1"/>
</dbReference>
<evidence type="ECO:0000256" key="1">
    <source>
        <dbReference type="SAM" id="Phobius"/>
    </source>
</evidence>
<proteinExistence type="predicted"/>
<reference evidence="2 3" key="1">
    <citation type="submission" date="2024-09" db="EMBL/GenBank/DDBJ databases">
        <authorList>
            <person name="Sun Q."/>
            <person name="Mori K."/>
        </authorList>
    </citation>
    <scope>NUCLEOTIDE SEQUENCE [LARGE SCALE GENOMIC DNA]</scope>
    <source>
        <strain evidence="2 3">CCM 4839</strain>
    </source>
</reference>
<dbReference type="Proteomes" id="UP001589818">
    <property type="component" value="Unassembled WGS sequence"/>
</dbReference>
<protein>
    <submittedName>
        <fullName evidence="2">Uncharacterized protein</fullName>
    </submittedName>
</protein>
<evidence type="ECO:0000313" key="2">
    <source>
        <dbReference type="EMBL" id="MFC0396781.1"/>
    </source>
</evidence>
<name>A0ABV6JLI8_9BACL</name>
<keyword evidence="1" id="KW-1133">Transmembrane helix</keyword>
<keyword evidence="1" id="KW-0812">Transmembrane</keyword>
<sequence length="83" mass="9465">MIRFMVYSLVLFLFGLFSIAAGLFKGKDWVADFINPSKIESVDELVRITNAFIYLPVIFGGLIIVLGLIIFAIVFNNWTKKYL</sequence>
<feature type="transmembrane region" description="Helical" evidence="1">
    <location>
        <begin position="51"/>
        <end position="75"/>
    </location>
</feature>
<accession>A0ABV6JLI8</accession>
<organism evidence="2 3">
    <name type="scientific">Paenibacillus mendelii</name>
    <dbReference type="NCBI Taxonomy" id="206163"/>
    <lineage>
        <taxon>Bacteria</taxon>
        <taxon>Bacillati</taxon>
        <taxon>Bacillota</taxon>
        <taxon>Bacilli</taxon>
        <taxon>Bacillales</taxon>
        <taxon>Paenibacillaceae</taxon>
        <taxon>Paenibacillus</taxon>
    </lineage>
</organism>